<dbReference type="Proteomes" id="UP000465112">
    <property type="component" value="Chromosome 7"/>
</dbReference>
<dbReference type="EMBL" id="VHII01000007">
    <property type="protein sequence ID" value="KAF1388464.1"/>
    <property type="molecule type" value="Genomic_DNA"/>
</dbReference>
<keyword evidence="1" id="KW-1133">Transmembrane helix</keyword>
<evidence type="ECO:0000313" key="3">
    <source>
        <dbReference type="Proteomes" id="UP000465112"/>
    </source>
</evidence>
<gene>
    <name evidence="2" type="ORF">PFLUV_G00090480</name>
</gene>
<sequence>MYHGTYIVATHWPKWGHCITCSQQNVLRAFCFSMLGILTCKMFSIYLSRSKFMFYYIE</sequence>
<keyword evidence="3" id="KW-1185">Reference proteome</keyword>
<keyword evidence="1" id="KW-0472">Membrane</keyword>
<accession>A0A6A5FF43</accession>
<comment type="caution">
    <text evidence="2">The sequence shown here is derived from an EMBL/GenBank/DDBJ whole genome shotgun (WGS) entry which is preliminary data.</text>
</comment>
<reference evidence="2 3" key="1">
    <citation type="submission" date="2019-06" db="EMBL/GenBank/DDBJ databases">
        <title>A chromosome-scale genome assembly of the European perch, Perca fluviatilis.</title>
        <authorList>
            <person name="Roques C."/>
            <person name="Zahm M."/>
            <person name="Cabau C."/>
            <person name="Klopp C."/>
            <person name="Bouchez O."/>
            <person name="Donnadieu C."/>
            <person name="Kuhl H."/>
            <person name="Gislard M."/>
            <person name="Guendouz S."/>
            <person name="Journot L."/>
            <person name="Haffray P."/>
            <person name="Bestin A."/>
            <person name="Morvezen R."/>
            <person name="Feron R."/>
            <person name="Wen M."/>
            <person name="Jouanno E."/>
            <person name="Herpin A."/>
            <person name="Schartl M."/>
            <person name="Postlethwait J."/>
            <person name="Schaerlinger B."/>
            <person name="Chardard D."/>
            <person name="Lecocq T."/>
            <person name="Poncet C."/>
            <person name="Jaffrelo L."/>
            <person name="Lampietro C."/>
            <person name="Guiguen Y."/>
        </authorList>
    </citation>
    <scope>NUCLEOTIDE SEQUENCE [LARGE SCALE GENOMIC DNA]</scope>
    <source>
        <tissue evidence="2">Blood</tissue>
    </source>
</reference>
<dbReference type="AlphaFoldDB" id="A0A6A5FF43"/>
<organism evidence="2 3">
    <name type="scientific">Perca fluviatilis</name>
    <name type="common">European perch</name>
    <dbReference type="NCBI Taxonomy" id="8168"/>
    <lineage>
        <taxon>Eukaryota</taxon>
        <taxon>Metazoa</taxon>
        <taxon>Chordata</taxon>
        <taxon>Craniata</taxon>
        <taxon>Vertebrata</taxon>
        <taxon>Euteleostomi</taxon>
        <taxon>Actinopterygii</taxon>
        <taxon>Neopterygii</taxon>
        <taxon>Teleostei</taxon>
        <taxon>Neoteleostei</taxon>
        <taxon>Acanthomorphata</taxon>
        <taxon>Eupercaria</taxon>
        <taxon>Perciformes</taxon>
        <taxon>Percoidei</taxon>
        <taxon>Percidae</taxon>
        <taxon>Percinae</taxon>
        <taxon>Perca</taxon>
    </lineage>
</organism>
<proteinExistence type="predicted"/>
<protein>
    <submittedName>
        <fullName evidence="2">Uncharacterized protein</fullName>
    </submittedName>
</protein>
<feature type="transmembrane region" description="Helical" evidence="1">
    <location>
        <begin position="26"/>
        <end position="47"/>
    </location>
</feature>
<name>A0A6A5FF43_PERFL</name>
<evidence type="ECO:0000313" key="2">
    <source>
        <dbReference type="EMBL" id="KAF1388464.1"/>
    </source>
</evidence>
<keyword evidence="1" id="KW-0812">Transmembrane</keyword>
<evidence type="ECO:0000256" key="1">
    <source>
        <dbReference type="SAM" id="Phobius"/>
    </source>
</evidence>